<dbReference type="InterPro" id="IPR011991">
    <property type="entry name" value="ArsR-like_HTH"/>
</dbReference>
<dbReference type="PROSITE" id="PS50987">
    <property type="entry name" value="HTH_ARSR_2"/>
    <property type="match status" value="1"/>
</dbReference>
<dbReference type="RefSeq" id="WP_077275074.1">
    <property type="nucleotide sequence ID" value="NZ_CP019609.1"/>
</dbReference>
<evidence type="ECO:0000313" key="5">
    <source>
        <dbReference type="Proteomes" id="UP000188246"/>
    </source>
</evidence>
<evidence type="ECO:0000313" key="4">
    <source>
        <dbReference type="EMBL" id="AQP52977.1"/>
    </source>
</evidence>
<reference evidence="4 5" key="1">
    <citation type="journal article" date="2010" name="Int. J. Syst. Evol. Microbiol.">
        <title>Vagococcus penaei sp. nov., isolated from spoilage microbiota of cooked shrimp (Penaeus vannamei).</title>
        <authorList>
            <person name="Jaffres E."/>
            <person name="Prevost H."/>
            <person name="Rossero A."/>
            <person name="Joffraud J.J."/>
            <person name="Dousset X."/>
        </authorList>
    </citation>
    <scope>NUCLEOTIDE SEQUENCE [LARGE SCALE GENOMIC DNA]</scope>
    <source>
        <strain evidence="4 5">CD276</strain>
    </source>
</reference>
<dbReference type="CDD" id="cd00090">
    <property type="entry name" value="HTH_ARSR"/>
    <property type="match status" value="1"/>
</dbReference>
<keyword evidence="2" id="KW-0238">DNA-binding</keyword>
<keyword evidence="3" id="KW-0804">Transcription</keyword>
<gene>
    <name evidence="4" type="ORF">BW732_01220</name>
</gene>
<dbReference type="InterPro" id="IPR036390">
    <property type="entry name" value="WH_DNA-bd_sf"/>
</dbReference>
<accession>A0A1Q2D3W6</accession>
<dbReference type="PANTHER" id="PTHR43132:SF6">
    <property type="entry name" value="HTH-TYPE TRANSCRIPTIONAL REPRESSOR CZRA"/>
    <property type="match status" value="1"/>
</dbReference>
<dbReference type="InterPro" id="IPR051011">
    <property type="entry name" value="Metal_resp_trans_reg"/>
</dbReference>
<evidence type="ECO:0000256" key="1">
    <source>
        <dbReference type="ARBA" id="ARBA00023015"/>
    </source>
</evidence>
<dbReference type="GO" id="GO:0003700">
    <property type="term" value="F:DNA-binding transcription factor activity"/>
    <property type="evidence" value="ECO:0007669"/>
    <property type="project" value="InterPro"/>
</dbReference>
<proteinExistence type="predicted"/>
<dbReference type="SMART" id="SM00418">
    <property type="entry name" value="HTH_ARSR"/>
    <property type="match status" value="1"/>
</dbReference>
<dbReference type="InterPro" id="IPR001845">
    <property type="entry name" value="HTH_ArsR_DNA-bd_dom"/>
</dbReference>
<dbReference type="Pfam" id="PF01022">
    <property type="entry name" value="HTH_5"/>
    <property type="match status" value="1"/>
</dbReference>
<evidence type="ECO:0000256" key="3">
    <source>
        <dbReference type="ARBA" id="ARBA00023163"/>
    </source>
</evidence>
<dbReference type="KEGG" id="vpi:BW732_01220"/>
<dbReference type="NCBIfam" id="NF033788">
    <property type="entry name" value="HTH_metalloreg"/>
    <property type="match status" value="1"/>
</dbReference>
<keyword evidence="1" id="KW-0805">Transcription regulation</keyword>
<dbReference type="PANTHER" id="PTHR43132">
    <property type="entry name" value="ARSENICAL RESISTANCE OPERON REPRESSOR ARSR-RELATED"/>
    <property type="match status" value="1"/>
</dbReference>
<dbReference type="InterPro" id="IPR036388">
    <property type="entry name" value="WH-like_DNA-bd_sf"/>
</dbReference>
<dbReference type="SUPFAM" id="SSF46785">
    <property type="entry name" value="Winged helix' DNA-binding domain"/>
    <property type="match status" value="1"/>
</dbReference>
<dbReference type="Proteomes" id="UP000188246">
    <property type="component" value="Chromosome"/>
</dbReference>
<name>A0A1Q2D3W6_9ENTE</name>
<dbReference type="OrthoDB" id="9794330at2"/>
<keyword evidence="5" id="KW-1185">Reference proteome</keyword>
<protein>
    <submittedName>
        <fullName evidence="4">Transcriptional regulator</fullName>
    </submittedName>
</protein>
<dbReference type="PRINTS" id="PR00778">
    <property type="entry name" value="HTHARSR"/>
</dbReference>
<dbReference type="EMBL" id="CP019609">
    <property type="protein sequence ID" value="AQP52977.1"/>
    <property type="molecule type" value="Genomic_DNA"/>
</dbReference>
<sequence length="100" mass="11474">MGFNDVTEEQVKQIGRFYKTLSDPTRVNILLALAASKELNVTALTDHLGMEQSAVSHQLKLLRDHRIVKPRKEGKTVFYSIDDHHVMDILTQTFKHLAHH</sequence>
<dbReference type="AlphaFoldDB" id="A0A1Q2D3W6"/>
<dbReference type="Gene3D" id="1.10.10.10">
    <property type="entry name" value="Winged helix-like DNA-binding domain superfamily/Winged helix DNA-binding domain"/>
    <property type="match status" value="1"/>
</dbReference>
<dbReference type="STRING" id="633807.BW732_01220"/>
<dbReference type="GO" id="GO:0003677">
    <property type="term" value="F:DNA binding"/>
    <property type="evidence" value="ECO:0007669"/>
    <property type="project" value="UniProtKB-KW"/>
</dbReference>
<evidence type="ECO:0000256" key="2">
    <source>
        <dbReference type="ARBA" id="ARBA00023125"/>
    </source>
</evidence>
<organism evidence="4 5">
    <name type="scientific">Vagococcus penaei</name>
    <dbReference type="NCBI Taxonomy" id="633807"/>
    <lineage>
        <taxon>Bacteria</taxon>
        <taxon>Bacillati</taxon>
        <taxon>Bacillota</taxon>
        <taxon>Bacilli</taxon>
        <taxon>Lactobacillales</taxon>
        <taxon>Enterococcaceae</taxon>
        <taxon>Vagococcus</taxon>
    </lineage>
</organism>